<proteinExistence type="inferred from homology"/>
<dbReference type="Gene3D" id="1.50.10.10">
    <property type="match status" value="1"/>
</dbReference>
<dbReference type="AlphaFoldDB" id="A0A223NV61"/>
<evidence type="ECO:0000313" key="11">
    <source>
        <dbReference type="EMBL" id="ASU33564.1"/>
    </source>
</evidence>
<evidence type="ECO:0000256" key="1">
    <source>
        <dbReference type="ARBA" id="ARBA00000966"/>
    </source>
</evidence>
<dbReference type="Pfam" id="PF01270">
    <property type="entry name" value="Glyco_hydro_8"/>
    <property type="match status" value="1"/>
</dbReference>
<dbReference type="PROSITE" id="PS00812">
    <property type="entry name" value="GLYCOSYL_HYDROL_F8"/>
    <property type="match status" value="1"/>
</dbReference>
<dbReference type="KEGG" id="muc:MuYL_1668"/>
<keyword evidence="6 9" id="KW-0326">Glycosidase</keyword>
<evidence type="ECO:0000256" key="4">
    <source>
        <dbReference type="ARBA" id="ARBA00022801"/>
    </source>
</evidence>
<name>A0A223NV61_9SPHI</name>
<dbReference type="EC" id="3.2.1.-" evidence="9"/>
<reference evidence="11 12" key="1">
    <citation type="submission" date="2017-08" db="EMBL/GenBank/DDBJ databases">
        <title>Complete genome sequence of Mucilaginibacter sp. strain BJC16-A31.</title>
        <authorList>
            <consortium name="Henan University of Science and Technology"/>
            <person name="You X."/>
        </authorList>
    </citation>
    <scope>NUCLEOTIDE SEQUENCE [LARGE SCALE GENOMIC DNA]</scope>
    <source>
        <strain evidence="11 12">BJC16-A31</strain>
    </source>
</reference>
<keyword evidence="3 10" id="KW-0732">Signal</keyword>
<dbReference type="EMBL" id="CP022743">
    <property type="protein sequence ID" value="ASU33564.1"/>
    <property type="molecule type" value="Genomic_DNA"/>
</dbReference>
<dbReference type="InterPro" id="IPR008928">
    <property type="entry name" value="6-hairpin_glycosidase_sf"/>
</dbReference>
<comment type="similarity">
    <text evidence="2 9">Belongs to the glycosyl hydrolase 8 (cellulase D) family.</text>
</comment>
<sequence>MNLSKFHLLILFFFFYSNLSAQHPVKPFPQHVKYFTGVIKPNQLTAAQADNAVKSFYTQWKKRFIKHKAGADEDFVWFENKDKKQCVSEGQGYGMIIVALMAGHDPAAHEIYDNLYRYVKAHPTGKSRHLMAWAQYANGKSTDNTSATDGDMDIAYSLLLADKQWGSDGEVNYLEAAKAMINAIMQYEINHKTWTILLSDGVESESKDYFTTRSSDFMPSHFKAFKRVTNDSRWDKVIDAGYRLLSGMQAKYSPDAGLIPDFIVNLNKKPKPAPANFLESPYDGYYNYNACRDPWRLATDYLLTGDKRSKKMVDKINRWIRSTTHNDTYNLGAGYSLDGVDMKHRNFEALSFVAPFAVSAMVDVKNQAWLNKVWNYLVAFKLKDYDYYDNSIKLMDMIIVSGNYWEAR</sequence>
<keyword evidence="4 9" id="KW-0378">Hydrolase</keyword>
<accession>A0A223NV61</accession>
<protein>
    <recommendedName>
        <fullName evidence="9">Glucanase</fullName>
        <ecNumber evidence="9">3.2.1.-</ecNumber>
    </recommendedName>
</protein>
<dbReference type="InterPro" id="IPR019834">
    <property type="entry name" value="Glyco_hydro_8_CS"/>
</dbReference>
<gene>
    <name evidence="11" type="ORF">MuYL_1668</name>
</gene>
<evidence type="ECO:0000256" key="5">
    <source>
        <dbReference type="ARBA" id="ARBA00023001"/>
    </source>
</evidence>
<dbReference type="SUPFAM" id="SSF48208">
    <property type="entry name" value="Six-hairpin glycosidases"/>
    <property type="match status" value="1"/>
</dbReference>
<evidence type="ECO:0000256" key="7">
    <source>
        <dbReference type="ARBA" id="ARBA00023326"/>
    </source>
</evidence>
<dbReference type="GO" id="GO:0030245">
    <property type="term" value="P:cellulose catabolic process"/>
    <property type="evidence" value="ECO:0007669"/>
    <property type="project" value="UniProtKB-KW"/>
</dbReference>
<keyword evidence="7 9" id="KW-0119">Carbohydrate metabolism</keyword>
<dbReference type="Proteomes" id="UP000215002">
    <property type="component" value="Chromosome"/>
</dbReference>
<feature type="chain" id="PRO_5012171818" description="Glucanase" evidence="10">
    <location>
        <begin position="22"/>
        <end position="408"/>
    </location>
</feature>
<evidence type="ECO:0000256" key="6">
    <source>
        <dbReference type="ARBA" id="ARBA00023295"/>
    </source>
</evidence>
<dbReference type="GO" id="GO:0008810">
    <property type="term" value="F:cellulase activity"/>
    <property type="evidence" value="ECO:0007669"/>
    <property type="project" value="UniProtKB-EC"/>
</dbReference>
<evidence type="ECO:0000313" key="12">
    <source>
        <dbReference type="Proteomes" id="UP000215002"/>
    </source>
</evidence>
<comment type="catalytic activity">
    <reaction evidence="1">
        <text>Endohydrolysis of (1-&gt;4)-beta-D-glucosidic linkages in cellulose, lichenin and cereal beta-D-glucans.</text>
        <dbReference type="EC" id="3.2.1.4"/>
    </reaction>
</comment>
<evidence type="ECO:0000256" key="2">
    <source>
        <dbReference type="ARBA" id="ARBA00009209"/>
    </source>
</evidence>
<dbReference type="InterPro" id="IPR002037">
    <property type="entry name" value="Glyco_hydro_8"/>
</dbReference>
<organism evidence="11 12">
    <name type="scientific">Mucilaginibacter xinganensis</name>
    <dbReference type="NCBI Taxonomy" id="1234841"/>
    <lineage>
        <taxon>Bacteria</taxon>
        <taxon>Pseudomonadati</taxon>
        <taxon>Bacteroidota</taxon>
        <taxon>Sphingobacteriia</taxon>
        <taxon>Sphingobacteriales</taxon>
        <taxon>Sphingobacteriaceae</taxon>
        <taxon>Mucilaginibacter</taxon>
    </lineage>
</organism>
<evidence type="ECO:0000256" key="9">
    <source>
        <dbReference type="RuleBase" id="RU361167"/>
    </source>
</evidence>
<evidence type="ECO:0000256" key="8">
    <source>
        <dbReference type="PROSITE-ProRule" id="PRU10058"/>
    </source>
</evidence>
<feature type="active site" description="Nucleophile" evidence="8">
    <location>
        <position position="149"/>
    </location>
</feature>
<dbReference type="PRINTS" id="PR00735">
    <property type="entry name" value="GLHYDRLASE8"/>
</dbReference>
<dbReference type="InterPro" id="IPR012341">
    <property type="entry name" value="6hp_glycosidase-like_sf"/>
</dbReference>
<feature type="signal peptide" evidence="10">
    <location>
        <begin position="1"/>
        <end position="21"/>
    </location>
</feature>
<dbReference type="RefSeq" id="WP_094570003.1">
    <property type="nucleotide sequence ID" value="NZ_CP022743.1"/>
</dbReference>
<evidence type="ECO:0000256" key="10">
    <source>
        <dbReference type="SAM" id="SignalP"/>
    </source>
</evidence>
<dbReference type="OrthoDB" id="9803461at2"/>
<keyword evidence="7 9" id="KW-0624">Polysaccharide degradation</keyword>
<keyword evidence="5" id="KW-0136">Cellulose degradation</keyword>
<keyword evidence="12" id="KW-1185">Reference proteome</keyword>
<evidence type="ECO:0000256" key="3">
    <source>
        <dbReference type="ARBA" id="ARBA00022729"/>
    </source>
</evidence>